<accession>A0ABQ7GDA3</accession>
<evidence type="ECO:0008006" key="3">
    <source>
        <dbReference type="Google" id="ProtNLM"/>
    </source>
</evidence>
<gene>
    <name evidence="1" type="ORF">DUNSADRAFT_11467</name>
</gene>
<keyword evidence="2" id="KW-1185">Reference proteome</keyword>
<evidence type="ECO:0000313" key="1">
    <source>
        <dbReference type="EMBL" id="KAF5832595.1"/>
    </source>
</evidence>
<protein>
    <recommendedName>
        <fullName evidence="3">Encoded protein</fullName>
    </recommendedName>
</protein>
<comment type="caution">
    <text evidence="1">The sequence shown here is derived from an EMBL/GenBank/DDBJ whole genome shotgun (WGS) entry which is preliminary data.</text>
</comment>
<sequence length="90" mass="10227">MRNQIVGEGTNLTLSGSREFHASSAFLTFSRALSSVNGGTGANTRSSEALELIERRIRWLRRKLGALRRSMRKIIISSKSLQNSTRRWKY</sequence>
<evidence type="ECO:0000313" key="2">
    <source>
        <dbReference type="Proteomes" id="UP000815325"/>
    </source>
</evidence>
<reference evidence="1" key="1">
    <citation type="submission" date="2017-08" db="EMBL/GenBank/DDBJ databases">
        <authorList>
            <person name="Polle J.E."/>
            <person name="Barry K."/>
            <person name="Cushman J."/>
            <person name="Schmutz J."/>
            <person name="Tran D."/>
            <person name="Hathwaick L.T."/>
            <person name="Yim W.C."/>
            <person name="Jenkins J."/>
            <person name="Mckie-Krisberg Z.M."/>
            <person name="Prochnik S."/>
            <person name="Lindquist E."/>
            <person name="Dockter R.B."/>
            <person name="Adam C."/>
            <person name="Molina H."/>
            <person name="Bunkerborg J."/>
            <person name="Jin E."/>
            <person name="Buchheim M."/>
            <person name="Magnuson J."/>
        </authorList>
    </citation>
    <scope>NUCLEOTIDE SEQUENCE</scope>
    <source>
        <strain evidence="1">CCAP 19/18</strain>
    </source>
</reference>
<proteinExistence type="predicted"/>
<dbReference type="EMBL" id="MU069862">
    <property type="protein sequence ID" value="KAF5832595.1"/>
    <property type="molecule type" value="Genomic_DNA"/>
</dbReference>
<dbReference type="Proteomes" id="UP000815325">
    <property type="component" value="Unassembled WGS sequence"/>
</dbReference>
<organism evidence="1 2">
    <name type="scientific">Dunaliella salina</name>
    <name type="common">Green alga</name>
    <name type="synonym">Protococcus salinus</name>
    <dbReference type="NCBI Taxonomy" id="3046"/>
    <lineage>
        <taxon>Eukaryota</taxon>
        <taxon>Viridiplantae</taxon>
        <taxon>Chlorophyta</taxon>
        <taxon>core chlorophytes</taxon>
        <taxon>Chlorophyceae</taxon>
        <taxon>CS clade</taxon>
        <taxon>Chlamydomonadales</taxon>
        <taxon>Dunaliellaceae</taxon>
        <taxon>Dunaliella</taxon>
    </lineage>
</organism>
<name>A0ABQ7GDA3_DUNSA</name>